<dbReference type="EMBL" id="FNXT01000689">
    <property type="protein sequence ID" value="SZX66174.1"/>
    <property type="molecule type" value="Genomic_DNA"/>
</dbReference>
<sequence length="459" mass="48606">MMGLLTSAVDKQMSGLHKHLGNVLLKAGVTPEKYEAMMQPVMASTKTMLSGMDAVRGAYEKTLRGFYGLLLDNTKELRKTLEDGNTAIRNIRILRNATCTPAKFTPPGAKPARITGWAGTFTLSSGQCTLTRDPSPLRLDYIVKCTEPGLVLQTRPPRYTSRFVSAAAANSEECKVTRKYGVESTTTITLLDPAAFFAAAAEPAAKAADGEAAPDVEAAGGLNKGAAWYKGMFPINGKAGQRVSFVPPGVAEAVAAAMKDIKVDAKVSFNALNIGDKYQAVADSVVSLLEQKFKVAEKVVKIHKEARENWLSPETLLAMKDNSFKSNLAKSMNMSSLFDNIFANSASKLLSGPRAAAATAAATADVLGQHPMRTLLAKARQGSGQPVALKLHGSLDQALKSVGAFGGAVGETLQAAAQPGSVMEILRKDPNAGQRLKAMADVLQQATEAMRSGDFSKLG</sequence>
<dbReference type="Proteomes" id="UP000256970">
    <property type="component" value="Unassembled WGS sequence"/>
</dbReference>
<organism evidence="1 2">
    <name type="scientific">Tetradesmus obliquus</name>
    <name type="common">Green alga</name>
    <name type="synonym">Acutodesmus obliquus</name>
    <dbReference type="NCBI Taxonomy" id="3088"/>
    <lineage>
        <taxon>Eukaryota</taxon>
        <taxon>Viridiplantae</taxon>
        <taxon>Chlorophyta</taxon>
        <taxon>core chlorophytes</taxon>
        <taxon>Chlorophyceae</taxon>
        <taxon>CS clade</taxon>
        <taxon>Sphaeropleales</taxon>
        <taxon>Scenedesmaceae</taxon>
        <taxon>Tetradesmus</taxon>
    </lineage>
</organism>
<evidence type="ECO:0000313" key="2">
    <source>
        <dbReference type="Proteomes" id="UP000256970"/>
    </source>
</evidence>
<reference evidence="1 2" key="1">
    <citation type="submission" date="2016-10" db="EMBL/GenBank/DDBJ databases">
        <authorList>
            <person name="Cai Z."/>
        </authorList>
    </citation>
    <scope>NUCLEOTIDE SEQUENCE [LARGE SCALE GENOMIC DNA]</scope>
</reference>
<gene>
    <name evidence="1" type="ORF">BQ4739_LOCUS6613</name>
</gene>
<keyword evidence="2" id="KW-1185">Reference proteome</keyword>
<protein>
    <submittedName>
        <fullName evidence="1">Uncharacterized protein</fullName>
    </submittedName>
</protein>
<accession>A0A383VN73</accession>
<proteinExistence type="predicted"/>
<dbReference type="AlphaFoldDB" id="A0A383VN73"/>
<name>A0A383VN73_TETOB</name>
<evidence type="ECO:0000313" key="1">
    <source>
        <dbReference type="EMBL" id="SZX66174.1"/>
    </source>
</evidence>